<dbReference type="InterPro" id="IPR036376">
    <property type="entry name" value="RuBisCO_lsu_C_sf"/>
</dbReference>
<feature type="non-terminal residue" evidence="2">
    <location>
        <position position="1"/>
    </location>
</feature>
<dbReference type="SUPFAM" id="SSF51649">
    <property type="entry name" value="RuBisCo, C-terminal domain"/>
    <property type="match status" value="1"/>
</dbReference>
<name>X1DSD2_9ZZZZ</name>
<sequence>ISYSPIVGISSNIVTGKLPRICGSDITVFPAPYGKAPVLKERFLNVAHDMIMPLHNIGQTAPMPSGGISQGHVEEVMEDLGPDIVIGTGAGIHAHPGGPRAGAIAFRQAIEAKMQGIPVSRYAKEEGHEELKIAMESWGV</sequence>
<accession>X1DSD2</accession>
<feature type="domain" description="Ribulose bisphosphate carboxylase large subunit C-terminal" evidence="1">
    <location>
        <begin position="54"/>
        <end position="138"/>
    </location>
</feature>
<reference evidence="2" key="1">
    <citation type="journal article" date="2014" name="Front. Microbiol.">
        <title>High frequency of phylogenetically diverse reductive dehalogenase-homologous genes in deep subseafloor sedimentary metagenomes.</title>
        <authorList>
            <person name="Kawai M."/>
            <person name="Futagami T."/>
            <person name="Toyoda A."/>
            <person name="Takaki Y."/>
            <person name="Nishi S."/>
            <person name="Hori S."/>
            <person name="Arai W."/>
            <person name="Tsubouchi T."/>
            <person name="Morono Y."/>
            <person name="Uchiyama I."/>
            <person name="Ito T."/>
            <person name="Fujiyama A."/>
            <person name="Inagaki F."/>
            <person name="Takami H."/>
        </authorList>
    </citation>
    <scope>NUCLEOTIDE SEQUENCE</scope>
    <source>
        <strain evidence="2">Expedition CK06-06</strain>
    </source>
</reference>
<dbReference type="InterPro" id="IPR033966">
    <property type="entry name" value="RuBisCO"/>
</dbReference>
<dbReference type="PANTHER" id="PTHR42704:SF17">
    <property type="entry name" value="RIBULOSE BISPHOSPHATE CARBOXYLASE LARGE CHAIN"/>
    <property type="match status" value="1"/>
</dbReference>
<dbReference type="Pfam" id="PF00016">
    <property type="entry name" value="RuBisCO_large"/>
    <property type="match status" value="1"/>
</dbReference>
<gene>
    <name evidence="2" type="ORF">S01H4_61475</name>
</gene>
<protein>
    <recommendedName>
        <fullName evidence="1">Ribulose bisphosphate carboxylase large subunit C-terminal domain-containing protein</fullName>
    </recommendedName>
</protein>
<dbReference type="GO" id="GO:0016984">
    <property type="term" value="F:ribulose-bisphosphate carboxylase activity"/>
    <property type="evidence" value="ECO:0007669"/>
    <property type="project" value="InterPro"/>
</dbReference>
<dbReference type="PANTHER" id="PTHR42704">
    <property type="entry name" value="RIBULOSE BISPHOSPHATE CARBOXYLASE"/>
    <property type="match status" value="1"/>
</dbReference>
<evidence type="ECO:0000259" key="1">
    <source>
        <dbReference type="Pfam" id="PF00016"/>
    </source>
</evidence>
<comment type="caution">
    <text evidence="2">The sequence shown here is derived from an EMBL/GenBank/DDBJ whole genome shotgun (WGS) entry which is preliminary data.</text>
</comment>
<proteinExistence type="predicted"/>
<dbReference type="GO" id="GO:0000287">
    <property type="term" value="F:magnesium ion binding"/>
    <property type="evidence" value="ECO:0007669"/>
    <property type="project" value="InterPro"/>
</dbReference>
<organism evidence="2">
    <name type="scientific">marine sediment metagenome</name>
    <dbReference type="NCBI Taxonomy" id="412755"/>
    <lineage>
        <taxon>unclassified sequences</taxon>
        <taxon>metagenomes</taxon>
        <taxon>ecological metagenomes</taxon>
    </lineage>
</organism>
<dbReference type="AlphaFoldDB" id="X1DSD2"/>
<dbReference type="InterPro" id="IPR000685">
    <property type="entry name" value="RuBisCO_lsu_C"/>
</dbReference>
<dbReference type="EMBL" id="BART01036458">
    <property type="protein sequence ID" value="GAH11155.1"/>
    <property type="molecule type" value="Genomic_DNA"/>
</dbReference>
<evidence type="ECO:0000313" key="2">
    <source>
        <dbReference type="EMBL" id="GAH11155.1"/>
    </source>
</evidence>
<dbReference type="Gene3D" id="3.20.20.110">
    <property type="entry name" value="Ribulose bisphosphate carboxylase, large subunit, C-terminal domain"/>
    <property type="match status" value="1"/>
</dbReference>